<sequence>MEEDIAEENQKWNPAIVLYVVGNTPTIGTIERFIVGQWSKIRKPKVLFHNDGYFIILMNSYEDRDDVLMNGPYTMNSRPAILRPWIEGFDFNEKVLKTIPLWVKFPKLPLNYWSNQALSKIGSGLGKPLYDDACTTVADMISYARVLIEIDITRVLPGSIKLFDPKGKVIEQIGHSCQDQQKQNQEGGQQRPRVQNQKQ</sequence>
<gene>
    <name evidence="3" type="primary">LOC107803392</name>
</gene>
<dbReference type="PANTHER" id="PTHR33233:SF14">
    <property type="entry name" value="ENDONUCLEASE_EXONUCLEASE_PHOSPHATASE"/>
    <property type="match status" value="1"/>
</dbReference>
<protein>
    <recommendedName>
        <fullName evidence="2">DUF4283 domain-containing protein</fullName>
    </recommendedName>
</protein>
<dbReference type="OMA" id="WNFITEP"/>
<evidence type="ECO:0000313" key="3">
    <source>
        <dbReference type="RefSeq" id="XP_016482579.1"/>
    </source>
</evidence>
<evidence type="ECO:0000259" key="2">
    <source>
        <dbReference type="Pfam" id="PF14111"/>
    </source>
</evidence>
<dbReference type="PaxDb" id="4097-A0A1S4B154"/>
<feature type="compositionally biased region" description="Low complexity" evidence="1">
    <location>
        <begin position="178"/>
        <end position="190"/>
    </location>
</feature>
<accession>A0A1S4B154</accession>
<evidence type="ECO:0000256" key="1">
    <source>
        <dbReference type="SAM" id="MobiDB-lite"/>
    </source>
</evidence>
<dbReference type="InterPro" id="IPR025558">
    <property type="entry name" value="DUF4283"/>
</dbReference>
<dbReference type="PANTHER" id="PTHR33233">
    <property type="entry name" value="ENDONUCLEASE/EXONUCLEASE/PHOSPHATASE"/>
    <property type="match status" value="1"/>
</dbReference>
<dbReference type="RefSeq" id="XP_016482579.1">
    <property type="nucleotide sequence ID" value="XM_016627093.1"/>
</dbReference>
<feature type="domain" description="DUF4283" evidence="2">
    <location>
        <begin position="9"/>
        <end position="93"/>
    </location>
</feature>
<name>A0A1S4B154_TOBAC</name>
<reference evidence="3" key="1">
    <citation type="submission" date="2025-08" db="UniProtKB">
        <authorList>
            <consortium name="RefSeq"/>
        </authorList>
    </citation>
    <scope>IDENTIFICATION</scope>
</reference>
<dbReference type="AlphaFoldDB" id="A0A1S4B154"/>
<dbReference type="OrthoDB" id="1227261at2759"/>
<proteinExistence type="predicted"/>
<dbReference type="Pfam" id="PF14111">
    <property type="entry name" value="DUF4283"/>
    <property type="match status" value="1"/>
</dbReference>
<feature type="region of interest" description="Disordered" evidence="1">
    <location>
        <begin position="176"/>
        <end position="199"/>
    </location>
</feature>
<organism evidence="3">
    <name type="scientific">Nicotiana tabacum</name>
    <name type="common">Common tobacco</name>
    <dbReference type="NCBI Taxonomy" id="4097"/>
    <lineage>
        <taxon>Eukaryota</taxon>
        <taxon>Viridiplantae</taxon>
        <taxon>Streptophyta</taxon>
        <taxon>Embryophyta</taxon>
        <taxon>Tracheophyta</taxon>
        <taxon>Spermatophyta</taxon>
        <taxon>Magnoliopsida</taxon>
        <taxon>eudicotyledons</taxon>
        <taxon>Gunneridae</taxon>
        <taxon>Pentapetalae</taxon>
        <taxon>asterids</taxon>
        <taxon>lamiids</taxon>
        <taxon>Solanales</taxon>
        <taxon>Solanaceae</taxon>
        <taxon>Nicotianoideae</taxon>
        <taxon>Nicotianeae</taxon>
        <taxon>Nicotiana</taxon>
    </lineage>
</organism>
<dbReference type="KEGG" id="nta:107803392"/>